<dbReference type="RefSeq" id="WP_086592451.1">
    <property type="nucleotide sequence ID" value="NZ_MTSE01000001.1"/>
</dbReference>
<keyword evidence="3" id="KW-1185">Reference proteome</keyword>
<protein>
    <recommendedName>
        <fullName evidence="4">Peptidase A2 domain-containing protein</fullName>
    </recommendedName>
</protein>
<evidence type="ECO:0000256" key="1">
    <source>
        <dbReference type="SAM" id="Phobius"/>
    </source>
</evidence>
<keyword evidence="1" id="KW-0812">Transmembrane</keyword>
<dbReference type="EMBL" id="MTSE01000001">
    <property type="protein sequence ID" value="OUJ76196.1"/>
    <property type="molecule type" value="Genomic_DNA"/>
</dbReference>
<keyword evidence="1" id="KW-1133">Transmembrane helix</keyword>
<accession>A0A243WK03</accession>
<evidence type="ECO:0000313" key="2">
    <source>
        <dbReference type="EMBL" id="OUJ76196.1"/>
    </source>
</evidence>
<dbReference type="OrthoDB" id="7548156at2"/>
<evidence type="ECO:0008006" key="4">
    <source>
        <dbReference type="Google" id="ProtNLM"/>
    </source>
</evidence>
<sequence length="324" mass="35085">MKLLLKITLVVLVILGVSGVGGYFYVRYKFQPPANQLAITGLPATCSFTWSAAGAATPALAHAALLVPIKLVGCPRTCYLQFDTGAPYSLLYAKSLAALRAAYPATQRSLTTQHDTIRDLAFTLGQGRVQARRILVRPLGMSQLPADSIPFVVGTLGTDVLADQVLVLDYPRQRFTLLQQVPAALTRQATFVPLDFANRRVLVQASLREQPQQFLFDSGSSAFSLLTSRGTWEKLAQPAATEQVAKVNSWGKILVAHTVASEAALQFATKRMPLRTVTYIEGTTLMQQALTRFSGLTGMLGNAPFDGQTIILDARGSRFGVLNN</sequence>
<keyword evidence="1" id="KW-0472">Membrane</keyword>
<gene>
    <name evidence="2" type="ORF">BXP70_02710</name>
</gene>
<dbReference type="Proteomes" id="UP000194873">
    <property type="component" value="Unassembled WGS sequence"/>
</dbReference>
<comment type="caution">
    <text evidence="2">The sequence shown here is derived from an EMBL/GenBank/DDBJ whole genome shotgun (WGS) entry which is preliminary data.</text>
</comment>
<name>A0A243WK03_9BACT</name>
<proteinExistence type="predicted"/>
<dbReference type="AlphaFoldDB" id="A0A243WK03"/>
<feature type="transmembrane region" description="Helical" evidence="1">
    <location>
        <begin position="7"/>
        <end position="26"/>
    </location>
</feature>
<evidence type="ECO:0000313" key="3">
    <source>
        <dbReference type="Proteomes" id="UP000194873"/>
    </source>
</evidence>
<organism evidence="2 3">
    <name type="scientific">Hymenobacter crusticola</name>
    <dbReference type="NCBI Taxonomy" id="1770526"/>
    <lineage>
        <taxon>Bacteria</taxon>
        <taxon>Pseudomonadati</taxon>
        <taxon>Bacteroidota</taxon>
        <taxon>Cytophagia</taxon>
        <taxon>Cytophagales</taxon>
        <taxon>Hymenobacteraceae</taxon>
        <taxon>Hymenobacter</taxon>
    </lineage>
</organism>
<reference evidence="2 3" key="1">
    <citation type="submission" date="2017-01" db="EMBL/GenBank/DDBJ databases">
        <title>A new Hymenobacter.</title>
        <authorList>
            <person name="Liang Y."/>
            <person name="Feng F."/>
        </authorList>
    </citation>
    <scope>NUCLEOTIDE SEQUENCE [LARGE SCALE GENOMIC DNA]</scope>
    <source>
        <strain evidence="2">MIMBbqt21</strain>
    </source>
</reference>